<organism evidence="2">
    <name type="scientific">bioreactor metagenome</name>
    <dbReference type="NCBI Taxonomy" id="1076179"/>
    <lineage>
        <taxon>unclassified sequences</taxon>
        <taxon>metagenomes</taxon>
        <taxon>ecological metagenomes</taxon>
    </lineage>
</organism>
<reference evidence="2" key="1">
    <citation type="submission" date="2019-08" db="EMBL/GenBank/DDBJ databases">
        <authorList>
            <person name="Kucharzyk K."/>
            <person name="Murdoch R.W."/>
            <person name="Higgins S."/>
            <person name="Loffler F."/>
        </authorList>
    </citation>
    <scope>NUCLEOTIDE SEQUENCE</scope>
</reference>
<sequence>MLGGEFADAPEAELPAILFAQHYADTRGMPSKEAWERVLGLYGETGAYGVLAATRMIMMGNAFGIVWGSFFNRFRGKADARSNLGYELAQLICTIPLVLAGMIHAGILRLMKKPVLTF</sequence>
<dbReference type="EMBL" id="VSSQ01042664">
    <property type="protein sequence ID" value="MPM96276.1"/>
    <property type="molecule type" value="Genomic_DNA"/>
</dbReference>
<evidence type="ECO:0000256" key="1">
    <source>
        <dbReference type="SAM" id="Phobius"/>
    </source>
</evidence>
<feature type="transmembrane region" description="Helical" evidence="1">
    <location>
        <begin position="88"/>
        <end position="108"/>
    </location>
</feature>
<proteinExistence type="predicted"/>
<feature type="transmembrane region" description="Helical" evidence="1">
    <location>
        <begin position="47"/>
        <end position="67"/>
    </location>
</feature>
<keyword evidence="1" id="KW-1133">Transmembrane helix</keyword>
<comment type="caution">
    <text evidence="2">The sequence shown here is derived from an EMBL/GenBank/DDBJ whole genome shotgun (WGS) entry which is preliminary data.</text>
</comment>
<evidence type="ECO:0000313" key="2">
    <source>
        <dbReference type="EMBL" id="MPM96276.1"/>
    </source>
</evidence>
<dbReference type="AlphaFoldDB" id="A0A645E3X1"/>
<name>A0A645E3X1_9ZZZZ</name>
<accession>A0A645E3X1</accession>
<keyword evidence="1" id="KW-0812">Transmembrane</keyword>
<gene>
    <name evidence="2" type="ORF">SDC9_143434</name>
</gene>
<protein>
    <submittedName>
        <fullName evidence="2">Uncharacterized protein</fullName>
    </submittedName>
</protein>
<keyword evidence="1" id="KW-0472">Membrane</keyword>